<keyword evidence="3" id="KW-0645">Protease</keyword>
<dbReference type="FunFam" id="3.40.630.10:FF:000018">
    <property type="entry name" value="Aminoacyl-histidine dipeptidase PepD"/>
    <property type="match status" value="1"/>
</dbReference>
<evidence type="ECO:0000256" key="12">
    <source>
        <dbReference type="ARBA" id="ARBA00061423"/>
    </source>
</evidence>
<dbReference type="InterPro" id="IPR002933">
    <property type="entry name" value="Peptidase_M20"/>
</dbReference>
<comment type="cofactor">
    <cofactor evidence="1">
        <name>Co(2+)</name>
        <dbReference type="ChEBI" id="CHEBI:48828"/>
    </cofactor>
</comment>
<name>A0AAE3JE92_9FIRM</name>
<feature type="domain" description="Peptidase M20 dimerisation" evidence="18">
    <location>
        <begin position="196"/>
        <end position="256"/>
    </location>
</feature>
<gene>
    <name evidence="19" type="ORF">LKD81_03255</name>
</gene>
<comment type="similarity">
    <text evidence="12">Belongs to the peptidase M20C family.</text>
</comment>
<sequence>MNYLDYFKELCAIPHGSGNTRAISDYVAVFARTHALRYIQDEAGNVIIFKEASAGREQDPGVMIQGHLDMVTVKDPDCDIDFLRDPLTLETDGDFLYAKGTSLGGDDGIAVAMALAILDSEISHPRLECVFTVDEEVGMLGAAALNMSPLSSRYLLNMDSEDEGVLTVSCAGGARVSFDFPITREKTVGEGLKVTLSGLTGGHSGVEIHKNRTNAILMLLDILRELSLQISFRISDIHGGSADNAIPSSCQAVIITEEAEHAVHLLNDIALRLLAPVREKEPGAALLCEASALPEAMITSGVQNALLGFAAELPNGVIAMNKEMEDMVETSSNLGTIQMDSDKIRLVCAPRSASDTEKDDLIRTFMSLAQTHGAIASVSGEYPGWPLRKESRLVPLMSEIYEKMYGKKPEVVAIHAGLECGIFSQHMPDLDIVSYGPDLFDIHSPKERLSLSSAERTWKYTEEILKQIH</sequence>
<evidence type="ECO:0000256" key="14">
    <source>
        <dbReference type="ARBA" id="ARBA00075285"/>
    </source>
</evidence>
<dbReference type="PRINTS" id="PR00934">
    <property type="entry name" value="XHISDIPTASE"/>
</dbReference>
<evidence type="ECO:0000256" key="1">
    <source>
        <dbReference type="ARBA" id="ARBA00001941"/>
    </source>
</evidence>
<dbReference type="GO" id="GO:0005829">
    <property type="term" value="C:cytosol"/>
    <property type="evidence" value="ECO:0007669"/>
    <property type="project" value="TreeGrafter"/>
</dbReference>
<keyword evidence="5" id="KW-0378">Hydrolase</keyword>
<dbReference type="InterPro" id="IPR011650">
    <property type="entry name" value="Peptidase_M20_dimer"/>
</dbReference>
<dbReference type="Pfam" id="PF01546">
    <property type="entry name" value="Peptidase_M20"/>
    <property type="match status" value="1"/>
</dbReference>
<evidence type="ECO:0000256" key="6">
    <source>
        <dbReference type="ARBA" id="ARBA00022833"/>
    </source>
</evidence>
<evidence type="ECO:0000256" key="4">
    <source>
        <dbReference type="ARBA" id="ARBA00022723"/>
    </source>
</evidence>
<accession>A0AAE3JE92</accession>
<dbReference type="FunFam" id="3.40.630.10:FF:000015">
    <property type="entry name" value="Aminoacyl-histidine dipeptidase PepD"/>
    <property type="match status" value="1"/>
</dbReference>
<evidence type="ECO:0000256" key="11">
    <source>
        <dbReference type="ARBA" id="ARBA00044252"/>
    </source>
</evidence>
<proteinExistence type="inferred from homology"/>
<dbReference type="PANTHER" id="PTHR43501:SF1">
    <property type="entry name" value="CYTOSOL NON-SPECIFIC DIPEPTIDASE"/>
    <property type="match status" value="1"/>
</dbReference>
<dbReference type="RefSeq" id="WP_308452755.1">
    <property type="nucleotide sequence ID" value="NZ_JAJEQR010000007.1"/>
</dbReference>
<protein>
    <recommendedName>
        <fullName evidence="13">Cytosol non-specific dipeptidase</fullName>
        <ecNumber evidence="10">3.4.13.18</ecNumber>
    </recommendedName>
    <alternativeName>
        <fullName evidence="16">Aminoacyl-histidine dipeptidase</fullName>
    </alternativeName>
    <alternativeName>
        <fullName evidence="15">Beta-alanyl-histidine dipeptidase</fullName>
    </alternativeName>
    <alternativeName>
        <fullName evidence="14">Carnosinase</fullName>
    </alternativeName>
    <alternativeName>
        <fullName evidence="11">Peptidase D</fullName>
    </alternativeName>
    <alternativeName>
        <fullName evidence="17">Xaa-His dipeptidase</fullName>
    </alternativeName>
</protein>
<organism evidence="19 20">
    <name type="scientific">Hominifimenecus microfluidus</name>
    <dbReference type="NCBI Taxonomy" id="2885348"/>
    <lineage>
        <taxon>Bacteria</taxon>
        <taxon>Bacillati</taxon>
        <taxon>Bacillota</taxon>
        <taxon>Clostridia</taxon>
        <taxon>Lachnospirales</taxon>
        <taxon>Lachnospiraceae</taxon>
        <taxon>Hominifimenecus</taxon>
    </lineage>
</organism>
<dbReference type="GO" id="GO:0070573">
    <property type="term" value="F:metallodipeptidase activity"/>
    <property type="evidence" value="ECO:0007669"/>
    <property type="project" value="TreeGrafter"/>
</dbReference>
<dbReference type="Pfam" id="PF07687">
    <property type="entry name" value="M20_dimer"/>
    <property type="match status" value="1"/>
</dbReference>
<evidence type="ECO:0000256" key="5">
    <source>
        <dbReference type="ARBA" id="ARBA00022801"/>
    </source>
</evidence>
<dbReference type="EMBL" id="JAJEQR010000007">
    <property type="protein sequence ID" value="MCC2230020.1"/>
    <property type="molecule type" value="Genomic_DNA"/>
</dbReference>
<keyword evidence="7" id="KW-0482">Metalloprotease</keyword>
<evidence type="ECO:0000259" key="18">
    <source>
        <dbReference type="Pfam" id="PF07687"/>
    </source>
</evidence>
<comment type="caution">
    <text evidence="19">The sequence shown here is derived from an EMBL/GenBank/DDBJ whole genome shotgun (WGS) entry which is preliminary data.</text>
</comment>
<dbReference type="Proteomes" id="UP001198182">
    <property type="component" value="Unassembled WGS sequence"/>
</dbReference>
<evidence type="ECO:0000256" key="2">
    <source>
        <dbReference type="ARBA" id="ARBA00001947"/>
    </source>
</evidence>
<dbReference type="PIRSF" id="PIRSF016599">
    <property type="entry name" value="Xaa-His_dipept"/>
    <property type="match status" value="1"/>
</dbReference>
<dbReference type="PANTHER" id="PTHR43501">
    <property type="entry name" value="CYTOSOL NON-SPECIFIC DIPEPTIDASE"/>
    <property type="match status" value="1"/>
</dbReference>
<evidence type="ECO:0000313" key="20">
    <source>
        <dbReference type="Proteomes" id="UP001198182"/>
    </source>
</evidence>
<dbReference type="GO" id="GO:0006508">
    <property type="term" value="P:proteolysis"/>
    <property type="evidence" value="ECO:0007669"/>
    <property type="project" value="UniProtKB-KW"/>
</dbReference>
<keyword evidence="4" id="KW-0479">Metal-binding</keyword>
<keyword evidence="8" id="KW-0170">Cobalt</keyword>
<evidence type="ECO:0000256" key="13">
    <source>
        <dbReference type="ARBA" id="ARBA00071271"/>
    </source>
</evidence>
<reference evidence="19" key="1">
    <citation type="submission" date="2021-10" db="EMBL/GenBank/DDBJ databases">
        <title>Anaerobic single-cell dispensing facilitates the cultivation of human gut bacteria.</title>
        <authorList>
            <person name="Afrizal A."/>
        </authorList>
    </citation>
    <scope>NUCLEOTIDE SEQUENCE</scope>
    <source>
        <strain evidence="19">CLA-AA-H215</strain>
    </source>
</reference>
<evidence type="ECO:0000256" key="9">
    <source>
        <dbReference type="ARBA" id="ARBA00036421"/>
    </source>
</evidence>
<evidence type="ECO:0000256" key="17">
    <source>
        <dbReference type="ARBA" id="ARBA00078074"/>
    </source>
</evidence>
<dbReference type="CDD" id="cd03890">
    <property type="entry name" value="M20_pepD"/>
    <property type="match status" value="1"/>
</dbReference>
<keyword evidence="20" id="KW-1185">Reference proteome</keyword>
<dbReference type="AlphaFoldDB" id="A0AAE3JE92"/>
<evidence type="ECO:0000256" key="10">
    <source>
        <dbReference type="ARBA" id="ARBA00038976"/>
    </source>
</evidence>
<dbReference type="EC" id="3.4.13.18" evidence="10"/>
<evidence type="ECO:0000256" key="8">
    <source>
        <dbReference type="ARBA" id="ARBA00023285"/>
    </source>
</evidence>
<evidence type="ECO:0000313" key="19">
    <source>
        <dbReference type="EMBL" id="MCC2230020.1"/>
    </source>
</evidence>
<comment type="cofactor">
    <cofactor evidence="2">
        <name>Zn(2+)</name>
        <dbReference type="ChEBI" id="CHEBI:29105"/>
    </cofactor>
</comment>
<dbReference type="NCBIfam" id="TIGR01893">
    <property type="entry name" value="aa-his-dipept"/>
    <property type="match status" value="1"/>
</dbReference>
<evidence type="ECO:0000256" key="7">
    <source>
        <dbReference type="ARBA" id="ARBA00023049"/>
    </source>
</evidence>
<evidence type="ECO:0000256" key="16">
    <source>
        <dbReference type="ARBA" id="ARBA00077688"/>
    </source>
</evidence>
<keyword evidence="6" id="KW-0862">Zinc</keyword>
<evidence type="ECO:0000256" key="15">
    <source>
        <dbReference type="ARBA" id="ARBA00076004"/>
    </source>
</evidence>
<evidence type="ECO:0000256" key="3">
    <source>
        <dbReference type="ARBA" id="ARBA00022670"/>
    </source>
</evidence>
<dbReference type="Gene3D" id="3.40.630.10">
    <property type="entry name" value="Zn peptidases"/>
    <property type="match status" value="2"/>
</dbReference>
<comment type="catalytic activity">
    <reaction evidence="9">
        <text>Hydrolysis of dipeptides, preferentially hydrophobic dipeptides including prolyl amino acids.</text>
        <dbReference type="EC" id="3.4.13.18"/>
    </reaction>
</comment>
<dbReference type="SUPFAM" id="SSF53187">
    <property type="entry name" value="Zn-dependent exopeptidases"/>
    <property type="match status" value="1"/>
</dbReference>
<dbReference type="InterPro" id="IPR001160">
    <property type="entry name" value="Peptidase_M20C"/>
</dbReference>
<dbReference type="GO" id="GO:0046872">
    <property type="term" value="F:metal ion binding"/>
    <property type="evidence" value="ECO:0007669"/>
    <property type="project" value="UniProtKB-KW"/>
</dbReference>